<feature type="domain" description="Integrase catalytic" evidence="11">
    <location>
        <begin position="828"/>
        <end position="987"/>
    </location>
</feature>
<dbReference type="GO" id="GO:0003676">
    <property type="term" value="F:nucleic acid binding"/>
    <property type="evidence" value="ECO:0007669"/>
    <property type="project" value="InterPro"/>
</dbReference>
<keyword evidence="7" id="KW-0695">RNA-directed DNA polymerase</keyword>
<dbReference type="SUPFAM" id="SSF53098">
    <property type="entry name" value="Ribonuclease H-like"/>
    <property type="match status" value="2"/>
</dbReference>
<dbReference type="SUPFAM" id="SSF56672">
    <property type="entry name" value="DNA/RNA polymerases"/>
    <property type="match status" value="1"/>
</dbReference>
<dbReference type="Pfam" id="PF13456">
    <property type="entry name" value="RVT_3"/>
    <property type="match status" value="1"/>
</dbReference>
<dbReference type="GO" id="GO:0004523">
    <property type="term" value="F:RNA-DNA hybrid ribonuclease activity"/>
    <property type="evidence" value="ECO:0007669"/>
    <property type="project" value="InterPro"/>
</dbReference>
<dbReference type="InterPro" id="IPR001584">
    <property type="entry name" value="Integrase_cat-core"/>
</dbReference>
<dbReference type="InterPro" id="IPR043502">
    <property type="entry name" value="DNA/RNA_pol_sf"/>
</dbReference>
<evidence type="ECO:0000256" key="7">
    <source>
        <dbReference type="ARBA" id="ARBA00022918"/>
    </source>
</evidence>
<dbReference type="PANTHER" id="PTHR48475">
    <property type="entry name" value="RIBONUCLEASE H"/>
    <property type="match status" value="1"/>
</dbReference>
<evidence type="ECO:0000256" key="9">
    <source>
        <dbReference type="SAM" id="MobiDB-lite"/>
    </source>
</evidence>
<keyword evidence="6" id="KW-0378">Hydrolase</keyword>
<dbReference type="Pfam" id="PF17917">
    <property type="entry name" value="RT_RNaseH"/>
    <property type="match status" value="1"/>
</dbReference>
<dbReference type="EC" id="2.7.7.49" evidence="1"/>
<dbReference type="Pfam" id="PF00665">
    <property type="entry name" value="rve"/>
    <property type="match status" value="1"/>
</dbReference>
<dbReference type="InterPro" id="IPR041373">
    <property type="entry name" value="RT_RNaseH"/>
</dbReference>
<dbReference type="Gene3D" id="3.30.70.270">
    <property type="match status" value="1"/>
</dbReference>
<dbReference type="PANTHER" id="PTHR48475:SF2">
    <property type="entry name" value="RIBONUCLEASE H"/>
    <property type="match status" value="1"/>
</dbReference>
<dbReference type="Gene3D" id="3.10.10.10">
    <property type="entry name" value="HIV Type 1 Reverse Transcriptase, subunit A, domain 1"/>
    <property type="match status" value="1"/>
</dbReference>
<dbReference type="InterPro" id="IPR036397">
    <property type="entry name" value="RNaseH_sf"/>
</dbReference>
<dbReference type="InterPro" id="IPR002156">
    <property type="entry name" value="RNaseH_domain"/>
</dbReference>
<dbReference type="GO" id="GO:0015074">
    <property type="term" value="P:DNA integration"/>
    <property type="evidence" value="ECO:0007669"/>
    <property type="project" value="InterPro"/>
</dbReference>
<accession>A0AAV5LZR6</accession>
<dbReference type="InterPro" id="IPR043128">
    <property type="entry name" value="Rev_trsase/Diguanyl_cyclase"/>
</dbReference>
<dbReference type="GO" id="GO:0003964">
    <property type="term" value="F:RNA-directed DNA polymerase activity"/>
    <property type="evidence" value="ECO:0007669"/>
    <property type="project" value="UniProtKB-KW"/>
</dbReference>
<dbReference type="EMBL" id="BPVZ01000164">
    <property type="protein sequence ID" value="GKV43013.1"/>
    <property type="molecule type" value="Genomic_DNA"/>
</dbReference>
<feature type="region of interest" description="Disordered" evidence="9">
    <location>
        <begin position="202"/>
        <end position="237"/>
    </location>
</feature>
<proteinExistence type="predicted"/>
<dbReference type="Gene3D" id="2.40.70.10">
    <property type="entry name" value="Acid Proteases"/>
    <property type="match status" value="1"/>
</dbReference>
<dbReference type="Pfam" id="PF00078">
    <property type="entry name" value="RVT_1"/>
    <property type="match status" value="1"/>
</dbReference>
<keyword evidence="8" id="KW-0233">DNA recombination</keyword>
<dbReference type="CDD" id="cd00303">
    <property type="entry name" value="retropepsin_like"/>
    <property type="match status" value="1"/>
</dbReference>
<dbReference type="Proteomes" id="UP001054252">
    <property type="component" value="Unassembled WGS sequence"/>
</dbReference>
<dbReference type="CDD" id="cd01647">
    <property type="entry name" value="RT_LTR"/>
    <property type="match status" value="1"/>
</dbReference>
<dbReference type="AlphaFoldDB" id="A0AAV5LZR6"/>
<organism evidence="12 13">
    <name type="scientific">Rubroshorea leprosula</name>
    <dbReference type="NCBI Taxonomy" id="152421"/>
    <lineage>
        <taxon>Eukaryota</taxon>
        <taxon>Viridiplantae</taxon>
        <taxon>Streptophyta</taxon>
        <taxon>Embryophyta</taxon>
        <taxon>Tracheophyta</taxon>
        <taxon>Spermatophyta</taxon>
        <taxon>Magnoliopsida</taxon>
        <taxon>eudicotyledons</taxon>
        <taxon>Gunneridae</taxon>
        <taxon>Pentapetalae</taxon>
        <taxon>rosids</taxon>
        <taxon>malvids</taxon>
        <taxon>Malvales</taxon>
        <taxon>Dipterocarpaceae</taxon>
        <taxon>Rubroshorea</taxon>
    </lineage>
</organism>
<keyword evidence="4" id="KW-0540">Nuclease</keyword>
<dbReference type="Pfam" id="PF17921">
    <property type="entry name" value="Integrase_H2C2"/>
    <property type="match status" value="1"/>
</dbReference>
<evidence type="ECO:0000313" key="12">
    <source>
        <dbReference type="EMBL" id="GKV43013.1"/>
    </source>
</evidence>
<comment type="caution">
    <text evidence="12">The sequence shown here is derived from an EMBL/GenBank/DDBJ whole genome shotgun (WGS) entry which is preliminary data.</text>
</comment>
<evidence type="ECO:0000256" key="2">
    <source>
        <dbReference type="ARBA" id="ARBA00022679"/>
    </source>
</evidence>
<dbReference type="PROSITE" id="PS50994">
    <property type="entry name" value="INTEGRASE"/>
    <property type="match status" value="1"/>
</dbReference>
<keyword evidence="5" id="KW-0255">Endonuclease</keyword>
<feature type="compositionally biased region" description="Polar residues" evidence="9">
    <location>
        <begin position="202"/>
        <end position="212"/>
    </location>
</feature>
<keyword evidence="2" id="KW-0808">Transferase</keyword>
<reference evidence="12 13" key="1">
    <citation type="journal article" date="2021" name="Commun. Biol.">
        <title>The genome of Shorea leprosula (Dipterocarpaceae) highlights the ecological relevance of drought in aseasonal tropical rainforests.</title>
        <authorList>
            <person name="Ng K.K.S."/>
            <person name="Kobayashi M.J."/>
            <person name="Fawcett J.A."/>
            <person name="Hatakeyama M."/>
            <person name="Paape T."/>
            <person name="Ng C.H."/>
            <person name="Ang C.C."/>
            <person name="Tnah L.H."/>
            <person name="Lee C.T."/>
            <person name="Nishiyama T."/>
            <person name="Sese J."/>
            <person name="O'Brien M.J."/>
            <person name="Copetti D."/>
            <person name="Mohd Noor M.I."/>
            <person name="Ong R.C."/>
            <person name="Putra M."/>
            <person name="Sireger I.Z."/>
            <person name="Indrioko S."/>
            <person name="Kosugi Y."/>
            <person name="Izuno A."/>
            <person name="Isagi Y."/>
            <person name="Lee S.L."/>
            <person name="Shimizu K.K."/>
        </authorList>
    </citation>
    <scope>NUCLEOTIDE SEQUENCE [LARGE SCALE GENOMIC DNA]</scope>
    <source>
        <strain evidence="12">214</strain>
    </source>
</reference>
<sequence>MITGGLEAGGLSSKQRKLYVREVKHQNRAQKRKFDDAEWKNQPITFTSADLETVVTPHNDPLVTSVTINNCEVQRVLVDIGNAPDIMYFHCFESLGLDPALLQRYDGPIYGFNNQPVPVEGVLTMNVAFGSGRSYVTPSVRFLVVKMASSFNVVIGRSTLIEIRAVVSQSHLCIKFPTPTGIATLRGNQEVARHCYITSVTQPQKSKAQTPETDPKQIEDVEEVQIDDKDPSRKTQIGTKLNQEERAELIAFLQANKDVFAWTSADMPGIPTSVFQHKLSTNPLKKPVAQKRRLFEGERLKVIKEEVEKLLQADFIRRVDYCEWVANPVLVKKANSKWRICIDYTNLNDACPKDCYPMPNIDKLVEAALGNERLSLLDAYSGYHQVPMAPEDEEKTSFYAGDEIYCYVMMPFGLKNAVVKSLKADDHLTDLEETFNNLRQNRMSVLHGAELRYPIAEKAALAVVTSARKLRPYFQSHPIIILTDQPLKQILQKPECSGRLIKWAVELGEFEITFQQRFAIRAQALADFIVECTPGNSTPTLEPNDWTLYVDGASSSKGSGAGALLIGPDGYRSEHALKFNFDATNNMAEYEALLLGLQLALELKLSTIQVYSDSQLVVNQINSICEVVDPVVMKYVALVAELKCKFQKFCLSKIPWTENEQADSLSKFAYDSSSQSISVFVEVLDEPSFMKPRVMEISTDPGTPGWTDSIISFLRDGVIPEDKQEAMRLMKKASRYTLVDGILYKRSFSLPLLRCLNPYEAEYALREVHEGVCGSHVEARTLAHKVLRQGYYWPNMYKDATHFVQRCMKCQFFAHLTHQPAEELTTLVAPWPFAQWGLDLLGPFVKGVGGVTHLIVDVDYFTKWVEARPLSNLTSKKVEDFVFSSIICRYGIPNQIVADNGTQFHYTSFRDFCSSYGIKLQFTSVYHLESNGMVESVNKFILEGIKPRLEQQKARWADELNNVLWAYRTTSRTATGETPYHLAFGTEAVIPIEIGVPSFRVTHFDEGRNGQLLRENLDLLDDVREEARLRTLVYKQKIANFYNKRVRPRTFKVGDLVLRKAGLTGFETRFGKLAPNWLHCCRSAAPRCLYPTRH</sequence>
<dbReference type="PROSITE" id="PS50879">
    <property type="entry name" value="RNASE_H_1"/>
    <property type="match status" value="1"/>
</dbReference>
<evidence type="ECO:0000313" key="13">
    <source>
        <dbReference type="Proteomes" id="UP001054252"/>
    </source>
</evidence>
<dbReference type="CDD" id="cd09279">
    <property type="entry name" value="RNase_HI_like"/>
    <property type="match status" value="1"/>
</dbReference>
<dbReference type="InterPro" id="IPR012337">
    <property type="entry name" value="RNaseH-like_sf"/>
</dbReference>
<evidence type="ECO:0000256" key="1">
    <source>
        <dbReference type="ARBA" id="ARBA00012493"/>
    </source>
</evidence>
<name>A0AAV5LZR6_9ROSI</name>
<dbReference type="InterPro" id="IPR041588">
    <property type="entry name" value="Integrase_H2C2"/>
</dbReference>
<evidence type="ECO:0000256" key="3">
    <source>
        <dbReference type="ARBA" id="ARBA00022695"/>
    </source>
</evidence>
<dbReference type="Gene3D" id="1.10.340.70">
    <property type="match status" value="1"/>
</dbReference>
<evidence type="ECO:0000256" key="5">
    <source>
        <dbReference type="ARBA" id="ARBA00022759"/>
    </source>
</evidence>
<evidence type="ECO:0000259" key="11">
    <source>
        <dbReference type="PROSITE" id="PS50994"/>
    </source>
</evidence>
<protein>
    <recommendedName>
        <fullName evidence="1">RNA-directed DNA polymerase</fullName>
        <ecNumber evidence="1">2.7.7.49</ecNumber>
    </recommendedName>
</protein>
<gene>
    <name evidence="12" type="ORF">SLEP1_g50355</name>
</gene>
<dbReference type="GO" id="GO:0006310">
    <property type="term" value="P:DNA recombination"/>
    <property type="evidence" value="ECO:0007669"/>
    <property type="project" value="UniProtKB-KW"/>
</dbReference>
<evidence type="ECO:0000256" key="4">
    <source>
        <dbReference type="ARBA" id="ARBA00022722"/>
    </source>
</evidence>
<feature type="domain" description="RNase H type-1" evidence="10">
    <location>
        <begin position="542"/>
        <end position="671"/>
    </location>
</feature>
<evidence type="ECO:0000256" key="8">
    <source>
        <dbReference type="ARBA" id="ARBA00023172"/>
    </source>
</evidence>
<dbReference type="InterPro" id="IPR021109">
    <property type="entry name" value="Peptidase_aspartic_dom_sf"/>
</dbReference>
<evidence type="ECO:0000259" key="10">
    <source>
        <dbReference type="PROSITE" id="PS50879"/>
    </source>
</evidence>
<keyword evidence="3" id="KW-0548">Nucleotidyltransferase</keyword>
<evidence type="ECO:0000256" key="6">
    <source>
        <dbReference type="ARBA" id="ARBA00022801"/>
    </source>
</evidence>
<dbReference type="InterPro" id="IPR000477">
    <property type="entry name" value="RT_dom"/>
</dbReference>
<dbReference type="Gene3D" id="3.30.420.10">
    <property type="entry name" value="Ribonuclease H-like superfamily/Ribonuclease H"/>
    <property type="match status" value="2"/>
</dbReference>
<keyword evidence="13" id="KW-1185">Reference proteome</keyword>